<feature type="domain" description="DDH" evidence="6">
    <location>
        <begin position="76"/>
        <end position="223"/>
    </location>
</feature>
<dbReference type="PANTHER" id="PTHR30255:SF2">
    <property type="entry name" value="SINGLE-STRANDED-DNA-SPECIFIC EXONUCLEASE RECJ"/>
    <property type="match status" value="1"/>
</dbReference>
<dbReference type="Pfam" id="PF01368">
    <property type="entry name" value="DHH"/>
    <property type="match status" value="1"/>
</dbReference>
<dbReference type="RefSeq" id="WP_072949413.1">
    <property type="nucleotide sequence ID" value="NZ_FRCT01000003.1"/>
</dbReference>
<dbReference type="GO" id="GO:0008409">
    <property type="term" value="F:5'-3' exonuclease activity"/>
    <property type="evidence" value="ECO:0007669"/>
    <property type="project" value="InterPro"/>
</dbReference>
<dbReference type="Gene3D" id="3.10.310.30">
    <property type="match status" value="1"/>
</dbReference>
<keyword evidence="3" id="KW-0540">Nuclease</keyword>
<evidence type="ECO:0000256" key="5">
    <source>
        <dbReference type="ARBA" id="ARBA00022839"/>
    </source>
</evidence>
<dbReference type="InterPro" id="IPR001667">
    <property type="entry name" value="DDH_dom"/>
</dbReference>
<dbReference type="GO" id="GO:0006310">
    <property type="term" value="P:DNA recombination"/>
    <property type="evidence" value="ECO:0007669"/>
    <property type="project" value="InterPro"/>
</dbReference>
<evidence type="ECO:0000313" key="9">
    <source>
        <dbReference type="EMBL" id="SHM34309.1"/>
    </source>
</evidence>
<dbReference type="Pfam" id="PF17768">
    <property type="entry name" value="RecJ_OB"/>
    <property type="match status" value="1"/>
</dbReference>
<reference evidence="9 10" key="1">
    <citation type="submission" date="2016-11" db="EMBL/GenBank/DDBJ databases">
        <authorList>
            <person name="Jaros S."/>
            <person name="Januszkiewicz K."/>
            <person name="Wedrychowicz H."/>
        </authorList>
    </citation>
    <scope>NUCLEOTIDE SEQUENCE [LARGE SCALE GENOMIC DNA]</scope>
    <source>
        <strain evidence="9 10">Y1</strain>
    </source>
</reference>
<dbReference type="SUPFAM" id="SSF64182">
    <property type="entry name" value="DHH phosphoesterases"/>
    <property type="match status" value="1"/>
</dbReference>
<protein>
    <recommendedName>
        <fullName evidence="2">Single-stranded-DNA-specific exonuclease RecJ</fullName>
    </recommendedName>
</protein>
<dbReference type="EMBL" id="FRCT01000003">
    <property type="protein sequence ID" value="SHM34309.1"/>
    <property type="molecule type" value="Genomic_DNA"/>
</dbReference>
<dbReference type="OrthoDB" id="9809852at2"/>
<dbReference type="InterPro" id="IPR041122">
    <property type="entry name" value="RecJ_OB"/>
</dbReference>
<dbReference type="Proteomes" id="UP000184394">
    <property type="component" value="Unassembled WGS sequence"/>
</dbReference>
<feature type="domain" description="DHHA1" evidence="7">
    <location>
        <begin position="344"/>
        <end position="433"/>
    </location>
</feature>
<comment type="similarity">
    <text evidence="1">Belongs to the RecJ family.</text>
</comment>
<dbReference type="GO" id="GO:0006281">
    <property type="term" value="P:DNA repair"/>
    <property type="evidence" value="ECO:0007669"/>
    <property type="project" value="InterPro"/>
</dbReference>
<dbReference type="PANTHER" id="PTHR30255">
    <property type="entry name" value="SINGLE-STRANDED-DNA-SPECIFIC EXONUCLEASE RECJ"/>
    <property type="match status" value="1"/>
</dbReference>
<dbReference type="AlphaFoldDB" id="A0A1M7I0Y9"/>
<feature type="domain" description="RecJ OB" evidence="8">
    <location>
        <begin position="450"/>
        <end position="554"/>
    </location>
</feature>
<gene>
    <name evidence="9" type="ORF">SAMN04487860_103214</name>
</gene>
<evidence type="ECO:0000256" key="2">
    <source>
        <dbReference type="ARBA" id="ARBA00019841"/>
    </source>
</evidence>
<dbReference type="InterPro" id="IPR051673">
    <property type="entry name" value="SSDNA_exonuclease_RecJ"/>
</dbReference>
<dbReference type="Pfam" id="PF02272">
    <property type="entry name" value="DHHA1"/>
    <property type="match status" value="1"/>
</dbReference>
<evidence type="ECO:0000256" key="4">
    <source>
        <dbReference type="ARBA" id="ARBA00022801"/>
    </source>
</evidence>
<evidence type="ECO:0000256" key="1">
    <source>
        <dbReference type="ARBA" id="ARBA00005915"/>
    </source>
</evidence>
<keyword evidence="5 9" id="KW-0269">Exonuclease</keyword>
<name>A0A1M7I0Y9_RUMFL</name>
<evidence type="ECO:0000313" key="10">
    <source>
        <dbReference type="Proteomes" id="UP000184394"/>
    </source>
</evidence>
<organism evidence="9 10">
    <name type="scientific">Ruminococcus flavefaciens</name>
    <dbReference type="NCBI Taxonomy" id="1265"/>
    <lineage>
        <taxon>Bacteria</taxon>
        <taxon>Bacillati</taxon>
        <taxon>Bacillota</taxon>
        <taxon>Clostridia</taxon>
        <taxon>Eubacteriales</taxon>
        <taxon>Oscillospiraceae</taxon>
        <taxon>Ruminococcus</taxon>
    </lineage>
</organism>
<dbReference type="InterPro" id="IPR038763">
    <property type="entry name" value="DHH_sf"/>
</dbReference>
<accession>A0A1M7I0Y9</accession>
<evidence type="ECO:0000256" key="3">
    <source>
        <dbReference type="ARBA" id="ARBA00022722"/>
    </source>
</evidence>
<dbReference type="GO" id="GO:0003676">
    <property type="term" value="F:nucleic acid binding"/>
    <property type="evidence" value="ECO:0007669"/>
    <property type="project" value="InterPro"/>
</dbReference>
<dbReference type="Gene3D" id="3.90.1640.30">
    <property type="match status" value="1"/>
</dbReference>
<evidence type="ECO:0000259" key="6">
    <source>
        <dbReference type="Pfam" id="PF01368"/>
    </source>
</evidence>
<dbReference type="NCBIfam" id="TIGR00644">
    <property type="entry name" value="recJ"/>
    <property type="match status" value="1"/>
</dbReference>
<dbReference type="InterPro" id="IPR004610">
    <property type="entry name" value="RecJ"/>
</dbReference>
<dbReference type="InterPro" id="IPR003156">
    <property type="entry name" value="DHHA1_dom"/>
</dbReference>
<keyword evidence="4" id="KW-0378">Hydrolase</keyword>
<evidence type="ECO:0000259" key="8">
    <source>
        <dbReference type="Pfam" id="PF17768"/>
    </source>
</evidence>
<sequence length="677" mass="73794">MKKWTVGMPDRKTVSSLMLNCGVTSLAAAALAAKGYSSPESVAESLNVSELSDPFLIKDMQKAADIINTAIDNGERICIYGDYDCDGVMSAVILYSYLNEAGADVIYYIPERSEGYGLNMKAIDSIAADDVKLIVTVDNGISAISEAEYIYSLGMKLVVTDHHQQGEQLPRAEAVVDPHRHDCFSPFKYMCGAGIALKLVAALDGGDYTMALEQFGDLAAIATVADIVSLTGENRFLVSYGMELISNSDRPSIMALKEVCGLADKPINSQSIGFGLAPRINAAGRFGSPKTAAELFLCEDYDEALASARELDRLNNLRKDAENAIVSDIESMIDKDPQLLRGRVIFLCGKNWHHGVIGIVASRVVEKFGKPCFIASDTDGEIRGSARSFGEFSVFDALTACSDVLEKFGGHLGAGGFTIKNGKAELFGQLIEKYALENHKVMPVAELKADIPLTPTELTVENVKGLDVLEPFGTDNEKPLFYIENAQILDITPLSDGAHTKLHIKLGTAQADALVFRRSPRELGFSKGDICDMIVNLGINEFRGKTSVSIVVNDIRPHMFEQSKYFAASSAFEAFLRGEELPGNYYPSMNPSRDDVVKIYKAIPDEGICSDTLYIKLNDRNINYCKFCISTEALRQLGLVTISCTDNKIKRVRVSQKADLDSAAVLVSLRNKLAKSY</sequence>
<proteinExistence type="inferred from homology"/>
<evidence type="ECO:0000259" key="7">
    <source>
        <dbReference type="Pfam" id="PF02272"/>
    </source>
</evidence>